<feature type="compositionally biased region" description="Acidic residues" evidence="3">
    <location>
        <begin position="469"/>
        <end position="486"/>
    </location>
</feature>
<dbReference type="GO" id="GO:0005730">
    <property type="term" value="C:nucleolus"/>
    <property type="evidence" value="ECO:0007669"/>
    <property type="project" value="TreeGrafter"/>
</dbReference>
<feature type="compositionally biased region" description="Basic residues" evidence="3">
    <location>
        <begin position="1"/>
        <end position="21"/>
    </location>
</feature>
<dbReference type="Pfam" id="PF01926">
    <property type="entry name" value="MMR_HSR1"/>
    <property type="match status" value="1"/>
</dbReference>
<organism evidence="5">
    <name type="scientific">Neobodo designis</name>
    <name type="common">Flagellated protozoan</name>
    <name type="synonym">Bodo designis</name>
    <dbReference type="NCBI Taxonomy" id="312471"/>
    <lineage>
        <taxon>Eukaryota</taxon>
        <taxon>Discoba</taxon>
        <taxon>Euglenozoa</taxon>
        <taxon>Kinetoplastea</taxon>
        <taxon>Metakinetoplastina</taxon>
        <taxon>Neobodonida</taxon>
        <taxon>Neobodo</taxon>
    </lineage>
</organism>
<evidence type="ECO:0000259" key="4">
    <source>
        <dbReference type="PROSITE" id="PS51721"/>
    </source>
</evidence>
<dbReference type="InterPro" id="IPR027417">
    <property type="entry name" value="P-loop_NTPase"/>
</dbReference>
<dbReference type="AlphaFoldDB" id="A0A7S1PZK0"/>
<dbReference type="PANTHER" id="PTHR11089:SF30">
    <property type="entry name" value="GUANINE NUCLEOTIDE-BINDING PROTEIN-LIKE 3 HOMOLOG"/>
    <property type="match status" value="1"/>
</dbReference>
<dbReference type="PROSITE" id="PS51721">
    <property type="entry name" value="G_CP"/>
    <property type="match status" value="1"/>
</dbReference>
<keyword evidence="2" id="KW-0342">GTP-binding</keyword>
<proteinExistence type="predicted"/>
<feature type="domain" description="CP-type G" evidence="4">
    <location>
        <begin position="125"/>
        <end position="305"/>
    </location>
</feature>
<dbReference type="PANTHER" id="PTHR11089">
    <property type="entry name" value="GTP-BINDING PROTEIN-RELATED"/>
    <property type="match status" value="1"/>
</dbReference>
<name>A0A7S1PZK0_NEODS</name>
<sequence length="486" mass="51479">MGGGKKGPKGAHGKHLRKGGRNCHPDDRVALGRGLDVPGAELRNAGKKLGERKAKRDQAIAEVRAAKALRKGAIAGNGDDRHRLAAMALQATKGHEQHAERLRSMATGVAGPSGAGPDLSLRKYSKEFKQVIEQADVLLQVLDARDPLGSRLLEFELAIASQYGDGKTIVVVLNKADMVPDPAVIEQWVRYFAEQNIVAVPFSATNAAKKTRGASRWEQCVQETFKVLRKIARVDDGGAGTSAARKSLVVGVIGYPNVGKSSTINALKGKSVVGVGNMPGFTTGNTEVDLRKDIKIIDCPGVVVRGADGADVVLRNAAKLSDVEDPLVVAEQAIERTDLGVMCAIYGVPVPSAMGNPAAEFLRAVALKRGRVRSGGQLEMVEAARMVLRDWNDGRITHYTVPPEGAGYTMGEHTADMGDGPQVVAAPMAQVALPKVIVVPPQGAVAATWEVPDAIKHAGKIKYNPLDTSSDDDDDEIDEDDDAAIA</sequence>
<gene>
    <name evidence="5" type="ORF">NDES1114_LOCUS11326</name>
</gene>
<feature type="region of interest" description="Disordered" evidence="3">
    <location>
        <begin position="1"/>
        <end position="35"/>
    </location>
</feature>
<dbReference type="InterPro" id="IPR030378">
    <property type="entry name" value="G_CP_dom"/>
</dbReference>
<evidence type="ECO:0000256" key="1">
    <source>
        <dbReference type="ARBA" id="ARBA00022741"/>
    </source>
</evidence>
<dbReference type="InterPro" id="IPR050755">
    <property type="entry name" value="TRAFAC_YlqF/YawG_RiboMat"/>
</dbReference>
<evidence type="ECO:0000256" key="2">
    <source>
        <dbReference type="ARBA" id="ARBA00023134"/>
    </source>
</evidence>
<dbReference type="SUPFAM" id="SSF52540">
    <property type="entry name" value="P-loop containing nucleoside triphosphate hydrolases"/>
    <property type="match status" value="1"/>
</dbReference>
<evidence type="ECO:0000313" key="5">
    <source>
        <dbReference type="EMBL" id="CAD9109254.1"/>
    </source>
</evidence>
<feature type="region of interest" description="Disordered" evidence="3">
    <location>
        <begin position="460"/>
        <end position="486"/>
    </location>
</feature>
<dbReference type="EMBL" id="HBGF01017233">
    <property type="protein sequence ID" value="CAD9109254.1"/>
    <property type="molecule type" value="Transcribed_RNA"/>
</dbReference>
<dbReference type="Gene3D" id="3.40.50.300">
    <property type="entry name" value="P-loop containing nucleotide triphosphate hydrolases"/>
    <property type="match status" value="1"/>
</dbReference>
<dbReference type="Gene3D" id="1.10.1580.10">
    <property type="match status" value="1"/>
</dbReference>
<dbReference type="GO" id="GO:0005525">
    <property type="term" value="F:GTP binding"/>
    <property type="evidence" value="ECO:0007669"/>
    <property type="project" value="UniProtKB-KW"/>
</dbReference>
<accession>A0A7S1PZK0</accession>
<dbReference type="PRINTS" id="PR00326">
    <property type="entry name" value="GTP1OBG"/>
</dbReference>
<protein>
    <recommendedName>
        <fullName evidence="4">CP-type G domain-containing protein</fullName>
    </recommendedName>
</protein>
<dbReference type="InterPro" id="IPR006073">
    <property type="entry name" value="GTP-bd"/>
</dbReference>
<reference evidence="5" key="1">
    <citation type="submission" date="2021-01" db="EMBL/GenBank/DDBJ databases">
        <authorList>
            <person name="Corre E."/>
            <person name="Pelletier E."/>
            <person name="Niang G."/>
            <person name="Scheremetjew M."/>
            <person name="Finn R."/>
            <person name="Kale V."/>
            <person name="Holt S."/>
            <person name="Cochrane G."/>
            <person name="Meng A."/>
            <person name="Brown T."/>
            <person name="Cohen L."/>
        </authorList>
    </citation>
    <scope>NUCLEOTIDE SEQUENCE</scope>
    <source>
        <strain evidence="5">CCAP 1951/1</strain>
    </source>
</reference>
<evidence type="ECO:0000256" key="3">
    <source>
        <dbReference type="SAM" id="MobiDB-lite"/>
    </source>
</evidence>
<keyword evidence="1" id="KW-0547">Nucleotide-binding</keyword>
<dbReference type="InterPro" id="IPR023179">
    <property type="entry name" value="GTP-bd_ortho_bundle_sf"/>
</dbReference>